<keyword evidence="3" id="KW-0695">RNA-directed DNA polymerase</keyword>
<keyword evidence="2" id="KW-0472">Membrane</keyword>
<evidence type="ECO:0000256" key="2">
    <source>
        <dbReference type="SAM" id="Phobius"/>
    </source>
</evidence>
<evidence type="ECO:0000256" key="1">
    <source>
        <dbReference type="SAM" id="MobiDB-lite"/>
    </source>
</evidence>
<dbReference type="Proteomes" id="UP000002715">
    <property type="component" value="Chromosome"/>
</dbReference>
<reference evidence="4" key="1">
    <citation type="submission" date="2005-07" db="EMBL/GenBank/DDBJ databases">
        <title>Complete sequence of Prochlorococcus marinus str. MIT 9312.</title>
        <authorList>
            <consortium name="US DOE Joint Genome Institute"/>
            <person name="Copeland A."/>
            <person name="Lucas S."/>
            <person name="Lapidus A."/>
            <person name="Barry K."/>
            <person name="Detter J.C."/>
            <person name="Glavina T."/>
            <person name="Hammon N."/>
            <person name="Israni S."/>
            <person name="Pitluck S."/>
            <person name="Thiel J."/>
            <person name="Schmutz J."/>
            <person name="Larimer F."/>
            <person name="Land M."/>
            <person name="Kyrpides N."/>
            <person name="Lykidis A."/>
            <person name="Richardson P."/>
        </authorList>
    </citation>
    <scope>NUCLEOTIDE SEQUENCE [LARGE SCALE GENOMIC DNA]</scope>
    <source>
        <strain evidence="4">MIT 9312</strain>
    </source>
</reference>
<feature type="region of interest" description="Disordered" evidence="1">
    <location>
        <begin position="1"/>
        <end position="34"/>
    </location>
</feature>
<dbReference type="AlphaFoldDB" id="Q31C23"/>
<proteinExistence type="predicted"/>
<organism evidence="3 4">
    <name type="scientific">Prochlorococcus marinus (strain MIT 9312)</name>
    <dbReference type="NCBI Taxonomy" id="74546"/>
    <lineage>
        <taxon>Bacteria</taxon>
        <taxon>Bacillati</taxon>
        <taxon>Cyanobacteriota</taxon>
        <taxon>Cyanophyceae</taxon>
        <taxon>Synechococcales</taxon>
        <taxon>Prochlorococcaceae</taxon>
        <taxon>Prochlorococcus</taxon>
    </lineage>
</organism>
<keyword evidence="3" id="KW-0548">Nucleotidyltransferase</keyword>
<dbReference type="KEGG" id="pmi:PMT9312_0511"/>
<name>Q31C23_PROM9</name>
<keyword evidence="2" id="KW-0812">Transmembrane</keyword>
<dbReference type="STRING" id="74546.PMT9312_0511"/>
<dbReference type="OrthoDB" id="541465at2"/>
<feature type="compositionally biased region" description="Basic residues" evidence="1">
    <location>
        <begin position="1"/>
        <end position="11"/>
    </location>
</feature>
<feature type="transmembrane region" description="Helical" evidence="2">
    <location>
        <begin position="38"/>
        <end position="64"/>
    </location>
</feature>
<evidence type="ECO:0000313" key="3">
    <source>
        <dbReference type="EMBL" id="ABB49572.1"/>
    </source>
</evidence>
<dbReference type="eggNOG" id="ENOG5032GCG">
    <property type="taxonomic scope" value="Bacteria"/>
</dbReference>
<dbReference type="EMBL" id="CP000111">
    <property type="protein sequence ID" value="ABB49572.1"/>
    <property type="molecule type" value="Genomic_DNA"/>
</dbReference>
<keyword evidence="3" id="KW-0808">Transferase</keyword>
<evidence type="ECO:0000313" key="4">
    <source>
        <dbReference type="Proteomes" id="UP000002715"/>
    </source>
</evidence>
<gene>
    <name evidence="3" type="ordered locus">PMT9312_0511</name>
</gene>
<protein>
    <submittedName>
        <fullName evidence="3">Reverse transcriptase (RNA-dependent)-like protein</fullName>
    </submittedName>
</protein>
<sequence>MSYTKSKHFIKSKSSEESSLKSTLSDFERDDDDDPLSIRSLCITSLGIIFAFMIFLLPSIGILIGRPFSQGKEVIINHDFKKDGS</sequence>
<accession>Q31C23</accession>
<dbReference type="GO" id="GO:0003964">
    <property type="term" value="F:RNA-directed DNA polymerase activity"/>
    <property type="evidence" value="ECO:0007669"/>
    <property type="project" value="UniProtKB-KW"/>
</dbReference>
<dbReference type="HOGENOM" id="CLU_2524819_0_0_3"/>
<dbReference type="RefSeq" id="WP_011376070.1">
    <property type="nucleotide sequence ID" value="NC_007577.1"/>
</dbReference>
<keyword evidence="2" id="KW-1133">Transmembrane helix</keyword>